<evidence type="ECO:0000259" key="15">
    <source>
        <dbReference type="PROSITE" id="PS50011"/>
    </source>
</evidence>
<comment type="subcellular location">
    <subcellularLocation>
        <location evidence="1">Membrane</location>
        <topology evidence="1">Single-pass type I membrane protein</topology>
    </subcellularLocation>
</comment>
<dbReference type="PROSITE" id="PS00107">
    <property type="entry name" value="PROTEIN_KINASE_ATP"/>
    <property type="match status" value="1"/>
</dbReference>
<dbReference type="InterPro" id="IPR045874">
    <property type="entry name" value="LRK10/LRL21-25-like"/>
</dbReference>
<keyword evidence="3" id="KW-0808">Transferase</keyword>
<dbReference type="FunFam" id="1.10.510.10:FF:000590">
    <property type="entry name" value="PR5-like receptor kinase"/>
    <property type="match status" value="1"/>
</dbReference>
<evidence type="ECO:0000256" key="12">
    <source>
        <dbReference type="PROSITE-ProRule" id="PRU10141"/>
    </source>
</evidence>
<keyword evidence="7" id="KW-0418">Kinase</keyword>
<dbReference type="InterPro" id="IPR017441">
    <property type="entry name" value="Protein_kinase_ATP_BS"/>
</dbReference>
<keyword evidence="8 12" id="KW-0067">ATP-binding</keyword>
<accession>A0A5J5AUF9</accession>
<evidence type="ECO:0000256" key="8">
    <source>
        <dbReference type="ARBA" id="ARBA00022840"/>
    </source>
</evidence>
<keyword evidence="9 13" id="KW-1133">Transmembrane helix</keyword>
<dbReference type="GO" id="GO:0016020">
    <property type="term" value="C:membrane"/>
    <property type="evidence" value="ECO:0007669"/>
    <property type="project" value="UniProtKB-SubCell"/>
</dbReference>
<evidence type="ECO:0000256" key="13">
    <source>
        <dbReference type="SAM" id="Phobius"/>
    </source>
</evidence>
<organism evidence="16 17">
    <name type="scientific">Nyssa sinensis</name>
    <dbReference type="NCBI Taxonomy" id="561372"/>
    <lineage>
        <taxon>Eukaryota</taxon>
        <taxon>Viridiplantae</taxon>
        <taxon>Streptophyta</taxon>
        <taxon>Embryophyta</taxon>
        <taxon>Tracheophyta</taxon>
        <taxon>Spermatophyta</taxon>
        <taxon>Magnoliopsida</taxon>
        <taxon>eudicotyledons</taxon>
        <taxon>Gunneridae</taxon>
        <taxon>Pentapetalae</taxon>
        <taxon>asterids</taxon>
        <taxon>Cornales</taxon>
        <taxon>Nyssaceae</taxon>
        <taxon>Nyssa</taxon>
    </lineage>
</organism>
<gene>
    <name evidence="16" type="ORF">F0562_032553</name>
</gene>
<dbReference type="SUPFAM" id="SSF56112">
    <property type="entry name" value="Protein kinase-like (PK-like)"/>
    <property type="match status" value="1"/>
</dbReference>
<keyword evidence="10 13" id="KW-0472">Membrane</keyword>
<dbReference type="InterPro" id="IPR025287">
    <property type="entry name" value="WAK_GUB"/>
</dbReference>
<name>A0A5J5AUF9_9ASTE</name>
<feature type="binding site" evidence="12">
    <location>
        <position position="336"/>
    </location>
    <ligand>
        <name>ATP</name>
        <dbReference type="ChEBI" id="CHEBI:30616"/>
    </ligand>
</feature>
<evidence type="ECO:0000256" key="3">
    <source>
        <dbReference type="ARBA" id="ARBA00022679"/>
    </source>
</evidence>
<dbReference type="InterPro" id="IPR000719">
    <property type="entry name" value="Prot_kinase_dom"/>
</dbReference>
<dbReference type="InterPro" id="IPR008271">
    <property type="entry name" value="Ser/Thr_kinase_AS"/>
</dbReference>
<evidence type="ECO:0000313" key="17">
    <source>
        <dbReference type="Proteomes" id="UP000325577"/>
    </source>
</evidence>
<dbReference type="Gene3D" id="3.30.200.20">
    <property type="entry name" value="Phosphorylase Kinase, domain 1"/>
    <property type="match status" value="1"/>
</dbReference>
<keyword evidence="2" id="KW-0723">Serine/threonine-protein kinase</keyword>
<dbReference type="PANTHER" id="PTHR27009">
    <property type="entry name" value="RUST RESISTANCE KINASE LR10-RELATED"/>
    <property type="match status" value="1"/>
</dbReference>
<feature type="domain" description="Protein kinase" evidence="15">
    <location>
        <begin position="308"/>
        <end position="594"/>
    </location>
</feature>
<dbReference type="AlphaFoldDB" id="A0A5J5AUF9"/>
<keyword evidence="4 13" id="KW-0812">Transmembrane</keyword>
<dbReference type="Pfam" id="PF13947">
    <property type="entry name" value="GUB_WAK_bind"/>
    <property type="match status" value="1"/>
</dbReference>
<dbReference type="PROSITE" id="PS00108">
    <property type="entry name" value="PROTEIN_KINASE_ST"/>
    <property type="match status" value="1"/>
</dbReference>
<dbReference type="FunFam" id="3.30.200.20:FF:000178">
    <property type="entry name" value="serine/threonine-protein kinase PBS1-like"/>
    <property type="match status" value="1"/>
</dbReference>
<sequence>MEVLTAFIFLSIFAFTHDTQARSLLQVCSSSCGDQNISYPFRLKGDPASCGDPDYELSCSNNKTIMEYYSGKFYVKKISYENRTLNIVDVNLANGTCNLPYRSVLPSEVGNDIRYKGMAFKTYASFMNCSKIIRDPAYKKLPCLGGGTSDVYVIYDSYMLSNLPVGCKFISMTPIAHGNVNNPSYEAILKLLKSGFDLGWSVECRDCLLQNYTCQISEYALPFNYQCSNYESLVSIVLTIVFSLLGNFFIVISLIARFILAPIVILGFLLHKFRKERKAVDNVEIFLGNQQSLMPKRYSYTDIIAMTNHFKDILGEGGFGSVYKGQLPGGYLIAVKMLKNTKFTAEEFINEVSTIGRIHHVNVVQLVGFCSEGSNRALVYEFMPNGSLDKHIYVKEGRAQSFSWEKLLEIALGTARGIEYLHSGCDVCILHFDIKPHNILLDQNFIPKVADFGLAKFHPKEFDFVSVSSTRGTIGYIAPELISRNFGSVSSKSDVYSFGMLLLEMAGGRKNADLKAKSSSKVYFPSWVYDRLDNGGDLELQNVDEIEIEIAKRLCIIGLWCIQMKASDRPSMTKVVEMLEGKIEDLKLPPKPVLSSPQHLCTREPQSNSSSEISESVEMCLYGDSNVYSHQSNV</sequence>
<proteinExistence type="predicted"/>
<evidence type="ECO:0000256" key="6">
    <source>
        <dbReference type="ARBA" id="ARBA00022741"/>
    </source>
</evidence>
<evidence type="ECO:0000256" key="1">
    <source>
        <dbReference type="ARBA" id="ARBA00004479"/>
    </source>
</evidence>
<dbReference type="CDD" id="cd14066">
    <property type="entry name" value="STKc_IRAK"/>
    <property type="match status" value="1"/>
</dbReference>
<evidence type="ECO:0000256" key="5">
    <source>
        <dbReference type="ARBA" id="ARBA00022729"/>
    </source>
</evidence>
<reference evidence="16 17" key="1">
    <citation type="submission" date="2019-09" db="EMBL/GenBank/DDBJ databases">
        <title>A chromosome-level genome assembly of the Chinese tupelo Nyssa sinensis.</title>
        <authorList>
            <person name="Yang X."/>
            <person name="Kang M."/>
            <person name="Yang Y."/>
            <person name="Xiong H."/>
            <person name="Wang M."/>
            <person name="Zhang Z."/>
            <person name="Wang Z."/>
            <person name="Wu H."/>
            <person name="Ma T."/>
            <person name="Liu J."/>
            <person name="Xi Z."/>
        </authorList>
    </citation>
    <scope>NUCLEOTIDE SEQUENCE [LARGE SCALE GENOMIC DNA]</scope>
    <source>
        <strain evidence="16">J267</strain>
        <tissue evidence="16">Leaf</tissue>
    </source>
</reference>
<evidence type="ECO:0000256" key="4">
    <source>
        <dbReference type="ARBA" id="ARBA00022692"/>
    </source>
</evidence>
<keyword evidence="17" id="KW-1185">Reference proteome</keyword>
<dbReference type="SMART" id="SM00220">
    <property type="entry name" value="S_TKc"/>
    <property type="match status" value="1"/>
</dbReference>
<dbReference type="Pfam" id="PF00069">
    <property type="entry name" value="Pkinase"/>
    <property type="match status" value="1"/>
</dbReference>
<evidence type="ECO:0000256" key="14">
    <source>
        <dbReference type="SAM" id="SignalP"/>
    </source>
</evidence>
<dbReference type="GO" id="GO:0030247">
    <property type="term" value="F:polysaccharide binding"/>
    <property type="evidence" value="ECO:0007669"/>
    <property type="project" value="InterPro"/>
</dbReference>
<dbReference type="Proteomes" id="UP000325577">
    <property type="component" value="Linkage Group LG19"/>
</dbReference>
<feature type="transmembrane region" description="Helical" evidence="13">
    <location>
        <begin position="236"/>
        <end position="269"/>
    </location>
</feature>
<protein>
    <recommendedName>
        <fullName evidence="15">Protein kinase domain-containing protein</fullName>
    </recommendedName>
</protein>
<dbReference type="InterPro" id="IPR011009">
    <property type="entry name" value="Kinase-like_dom_sf"/>
</dbReference>
<feature type="chain" id="PRO_5023854446" description="Protein kinase domain-containing protein" evidence="14">
    <location>
        <begin position="22"/>
        <end position="634"/>
    </location>
</feature>
<dbReference type="PROSITE" id="PS50011">
    <property type="entry name" value="PROTEIN_KINASE_DOM"/>
    <property type="match status" value="1"/>
</dbReference>
<evidence type="ECO:0000256" key="9">
    <source>
        <dbReference type="ARBA" id="ARBA00022989"/>
    </source>
</evidence>
<dbReference type="GO" id="GO:0004674">
    <property type="term" value="F:protein serine/threonine kinase activity"/>
    <property type="evidence" value="ECO:0007669"/>
    <property type="project" value="UniProtKB-KW"/>
</dbReference>
<dbReference type="Gene3D" id="1.10.510.10">
    <property type="entry name" value="Transferase(Phosphotransferase) domain 1"/>
    <property type="match status" value="1"/>
</dbReference>
<keyword evidence="6 12" id="KW-0547">Nucleotide-binding</keyword>
<keyword evidence="11" id="KW-0325">Glycoprotein</keyword>
<dbReference type="OrthoDB" id="544400at2759"/>
<dbReference type="GO" id="GO:0005524">
    <property type="term" value="F:ATP binding"/>
    <property type="evidence" value="ECO:0007669"/>
    <property type="project" value="UniProtKB-UniRule"/>
</dbReference>
<evidence type="ECO:0000256" key="7">
    <source>
        <dbReference type="ARBA" id="ARBA00022777"/>
    </source>
</evidence>
<evidence type="ECO:0000256" key="11">
    <source>
        <dbReference type="ARBA" id="ARBA00023180"/>
    </source>
</evidence>
<evidence type="ECO:0000256" key="2">
    <source>
        <dbReference type="ARBA" id="ARBA00022527"/>
    </source>
</evidence>
<keyword evidence="5 14" id="KW-0732">Signal</keyword>
<dbReference type="EMBL" id="CM018042">
    <property type="protein sequence ID" value="KAA8532631.1"/>
    <property type="molecule type" value="Genomic_DNA"/>
</dbReference>
<feature type="signal peptide" evidence="14">
    <location>
        <begin position="1"/>
        <end position="21"/>
    </location>
</feature>
<evidence type="ECO:0000313" key="16">
    <source>
        <dbReference type="EMBL" id="KAA8532631.1"/>
    </source>
</evidence>
<evidence type="ECO:0000256" key="10">
    <source>
        <dbReference type="ARBA" id="ARBA00023136"/>
    </source>
</evidence>